<dbReference type="GO" id="GO:0006357">
    <property type="term" value="P:regulation of transcription by RNA polymerase II"/>
    <property type="evidence" value="ECO:0007669"/>
    <property type="project" value="InterPro"/>
</dbReference>
<dbReference type="InterPro" id="IPR009244">
    <property type="entry name" value="Mediatior_Med7"/>
</dbReference>
<keyword evidence="1" id="KW-0805">Transcription regulation</keyword>
<evidence type="ECO:0000313" key="2">
    <source>
        <dbReference type="EMBL" id="OMJ19381.1"/>
    </source>
</evidence>
<keyword evidence="1" id="KW-0539">Nucleus</keyword>
<comment type="caution">
    <text evidence="2">The sequence shown here is derived from an EMBL/GenBank/DDBJ whole genome shotgun (WGS) entry which is preliminary data.</text>
</comment>
<keyword evidence="1" id="KW-0010">Activator</keyword>
<comment type="similarity">
    <text evidence="1">Belongs to the Mediator complex subunit 7 family.</text>
</comment>
<keyword evidence="1" id="KW-0804">Transcription</keyword>
<dbReference type="GO" id="GO:0016592">
    <property type="term" value="C:mediator complex"/>
    <property type="evidence" value="ECO:0007669"/>
    <property type="project" value="InterPro"/>
</dbReference>
<accession>A0A1R1XXH5</accession>
<dbReference type="GO" id="GO:0003712">
    <property type="term" value="F:transcription coregulator activity"/>
    <property type="evidence" value="ECO:0007669"/>
    <property type="project" value="InterPro"/>
</dbReference>
<gene>
    <name evidence="2" type="ORF">AYI70_g4773</name>
</gene>
<dbReference type="STRING" id="133412.A0A1R1XXH5"/>
<dbReference type="Proteomes" id="UP000187283">
    <property type="component" value="Unassembled WGS sequence"/>
</dbReference>
<evidence type="ECO:0000313" key="3">
    <source>
        <dbReference type="Proteomes" id="UP000187283"/>
    </source>
</evidence>
<proteinExistence type="inferred from homology"/>
<dbReference type="Pfam" id="PF05983">
    <property type="entry name" value="Med7"/>
    <property type="match status" value="1"/>
</dbReference>
<organism evidence="2 3">
    <name type="scientific">Smittium culicis</name>
    <dbReference type="NCBI Taxonomy" id="133412"/>
    <lineage>
        <taxon>Eukaryota</taxon>
        <taxon>Fungi</taxon>
        <taxon>Fungi incertae sedis</taxon>
        <taxon>Zoopagomycota</taxon>
        <taxon>Kickxellomycotina</taxon>
        <taxon>Harpellomycetes</taxon>
        <taxon>Harpellales</taxon>
        <taxon>Legeriomycetaceae</taxon>
        <taxon>Smittium</taxon>
    </lineage>
</organism>
<dbReference type="OrthoDB" id="10253553at2759"/>
<evidence type="ECO:0000256" key="1">
    <source>
        <dbReference type="RuleBase" id="RU364060"/>
    </source>
</evidence>
<name>A0A1R1XXH5_9FUNG</name>
<dbReference type="EMBL" id="LSSN01001505">
    <property type="protein sequence ID" value="OMJ19381.1"/>
    <property type="molecule type" value="Genomic_DNA"/>
</dbReference>
<reference evidence="2 3" key="1">
    <citation type="submission" date="2017-01" db="EMBL/GenBank/DDBJ databases">
        <authorList>
            <person name="Mah S.A."/>
            <person name="Swanson W.J."/>
            <person name="Moy G.W."/>
            <person name="Vacquier V.D."/>
        </authorList>
    </citation>
    <scope>NUCLEOTIDE SEQUENCE [LARGE SCALE GENOMIC DNA]</scope>
    <source>
        <strain evidence="2 3">GSMNP</strain>
    </source>
</reference>
<comment type="function">
    <text evidence="1">Component of the Mediator complex, a coactivator involved in the regulated transcription of nearly all RNA polymerase II-dependent genes. Mediator functions as a bridge to convey information from gene-specific regulatory proteins to the basal RNA polymerase II transcription machinery.</text>
</comment>
<dbReference type="Gene3D" id="6.10.140.1520">
    <property type="match status" value="1"/>
</dbReference>
<protein>
    <recommendedName>
        <fullName evidence="1">Mediator of RNA polymerase II transcription subunit 7</fullName>
    </recommendedName>
</protein>
<dbReference type="AlphaFoldDB" id="A0A1R1XXH5"/>
<comment type="subcellular location">
    <subcellularLocation>
        <location evidence="1">Nucleus</location>
    </subcellularLocation>
</comment>
<comment type="subunit">
    <text evidence="1">Component of the Mediator complex.</text>
</comment>
<keyword evidence="3" id="KW-1185">Reference proteome</keyword>
<sequence>MTDNQNISTAFPFPPAHYKHFTQENINLVKSDSFHSSEKLNILTYLSPPAPPTSDEYAIFGRTWSKTVKNYSRSFILQSKSI</sequence>